<dbReference type="Gene3D" id="3.30.70.1230">
    <property type="entry name" value="Nucleotide cyclase"/>
    <property type="match status" value="1"/>
</dbReference>
<organism evidence="3 4">
    <name type="scientific">Caenispirillum salinarum AK4</name>
    <dbReference type="NCBI Taxonomy" id="1238182"/>
    <lineage>
        <taxon>Bacteria</taxon>
        <taxon>Pseudomonadati</taxon>
        <taxon>Pseudomonadota</taxon>
        <taxon>Alphaproteobacteria</taxon>
        <taxon>Rhodospirillales</taxon>
        <taxon>Novispirillaceae</taxon>
        <taxon>Caenispirillum</taxon>
    </lineage>
</organism>
<dbReference type="SMART" id="SM01080">
    <property type="entry name" value="CHASE2"/>
    <property type="match status" value="1"/>
</dbReference>
<keyword evidence="1" id="KW-0472">Membrane</keyword>
<reference evidence="3 4" key="1">
    <citation type="journal article" date="2013" name="Genome Announc.">
        <title>Draft Genome Sequence of an Alphaproteobacterium, Caenispirillum salinarum AK4(T), Isolated from a Solar Saltern.</title>
        <authorList>
            <person name="Khatri I."/>
            <person name="Singh A."/>
            <person name="Korpole S."/>
            <person name="Pinnaka A.K."/>
            <person name="Subramanian S."/>
        </authorList>
    </citation>
    <scope>NUCLEOTIDE SEQUENCE [LARGE SCALE GENOMIC DNA]</scope>
    <source>
        <strain evidence="3 4">AK4</strain>
    </source>
</reference>
<dbReference type="Pfam" id="PF05226">
    <property type="entry name" value="CHASE2"/>
    <property type="match status" value="1"/>
</dbReference>
<dbReference type="InterPro" id="IPR029787">
    <property type="entry name" value="Nucleotide_cyclase"/>
</dbReference>
<dbReference type="SUPFAM" id="SSF55073">
    <property type="entry name" value="Nucleotide cyclase"/>
    <property type="match status" value="1"/>
</dbReference>
<dbReference type="InterPro" id="IPR001054">
    <property type="entry name" value="A/G_cyclase"/>
</dbReference>
<dbReference type="AlphaFoldDB" id="K9GLN0"/>
<proteinExistence type="predicted"/>
<evidence type="ECO:0000256" key="1">
    <source>
        <dbReference type="SAM" id="Phobius"/>
    </source>
</evidence>
<feature type="transmembrane region" description="Helical" evidence="1">
    <location>
        <begin position="283"/>
        <end position="302"/>
    </location>
</feature>
<name>K9GLN0_9PROT</name>
<dbReference type="eggNOG" id="COG4252">
    <property type="taxonomic scope" value="Bacteria"/>
</dbReference>
<dbReference type="InterPro" id="IPR050697">
    <property type="entry name" value="Adenylyl/Guanylyl_Cyclase_3/4"/>
</dbReference>
<dbReference type="Pfam" id="PF00211">
    <property type="entry name" value="Guanylate_cyc"/>
    <property type="match status" value="1"/>
</dbReference>
<keyword evidence="1" id="KW-1133">Transmembrane helix</keyword>
<keyword evidence="1" id="KW-0812">Transmembrane</keyword>
<dbReference type="PANTHER" id="PTHR43081:SF1">
    <property type="entry name" value="ADENYLATE CYCLASE, TERMINAL-DIFFERENTIATION SPECIFIC"/>
    <property type="match status" value="1"/>
</dbReference>
<dbReference type="PATRIC" id="fig|1238182.3.peg.4557"/>
<feature type="transmembrane region" description="Helical" evidence="1">
    <location>
        <begin position="309"/>
        <end position="329"/>
    </location>
</feature>
<dbReference type="EMBL" id="ANHY01000046">
    <property type="protein sequence ID" value="EKV25962.1"/>
    <property type="molecule type" value="Genomic_DNA"/>
</dbReference>
<dbReference type="InterPro" id="IPR007890">
    <property type="entry name" value="CHASE2"/>
</dbReference>
<evidence type="ECO:0000313" key="4">
    <source>
        <dbReference type="Proteomes" id="UP000009881"/>
    </source>
</evidence>
<sequence>MIMDGRTSLRDCLIAALAAACVAVAAALMLPTVVIADRLVEDAAVGALSPPRPQSREIAIVAITEDTLATLPHRAPIDRAFLASTVAALRQAEVRALGVDVLIDQPTTPDADAALKTALRAPGPPVVLLTAADPTPLTERQRAFHDSFLDGMTVGHGNLAADRLDGVVRRHVPRLDGLPSFPAALAEAAGAGAGVPAGMFRIAWRAAGADAAPPFPIYPAEAVPFLPRDWLAGRIVILGVASPALDRHATPVAGRGGSTAGVVIQAHVLSQMLSGEDHPRVPVWAWAAVCVLAALAGGSLVAAAPPPALLAAGAVAGAAGLWIGAAGLYRAGGPLISPLAPSLAWLMAISAAAALAAWRERVAKAMLMGLFTSHLSAPVARQIWEQRDTFLQGGRPRPQSLTATVMFTDIADFTPISEQLGPERLMAWLEDYLEAMTDIIVGHDGIVLRFIGDGILAIFGAPIPRTDPAAIAEDARRAVRAALAMEAALDALAARWADDGLPPAAVRVGIVTGPMTAGSVGAFRHLEYTVMGDTVNTAARLEALAKTVEPPPGSRCRILIAQSTRDNAAETVDSVCIGDIALKGKARPLPVYQVLGPAADAAAQASGSRPARAASASASSTVM</sequence>
<dbReference type="eggNOG" id="COG2114">
    <property type="taxonomic scope" value="Bacteria"/>
</dbReference>
<dbReference type="CDD" id="cd07302">
    <property type="entry name" value="CHD"/>
    <property type="match status" value="1"/>
</dbReference>
<evidence type="ECO:0000313" key="3">
    <source>
        <dbReference type="EMBL" id="EKV25962.1"/>
    </source>
</evidence>
<dbReference type="GO" id="GO:0035556">
    <property type="term" value="P:intracellular signal transduction"/>
    <property type="evidence" value="ECO:0007669"/>
    <property type="project" value="InterPro"/>
</dbReference>
<protein>
    <submittedName>
        <fullName evidence="3">Adenylate cyclase</fullName>
    </submittedName>
</protein>
<comment type="caution">
    <text evidence="3">The sequence shown here is derived from an EMBL/GenBank/DDBJ whole genome shotgun (WGS) entry which is preliminary data.</text>
</comment>
<feature type="transmembrane region" description="Helical" evidence="1">
    <location>
        <begin position="335"/>
        <end position="358"/>
    </location>
</feature>
<dbReference type="STRING" id="1238182.C882_3377"/>
<gene>
    <name evidence="3" type="ORF">C882_3377</name>
</gene>
<evidence type="ECO:0000259" key="2">
    <source>
        <dbReference type="PROSITE" id="PS50125"/>
    </source>
</evidence>
<dbReference type="PANTHER" id="PTHR43081">
    <property type="entry name" value="ADENYLATE CYCLASE, TERMINAL-DIFFERENTIATION SPECIFIC-RELATED"/>
    <property type="match status" value="1"/>
</dbReference>
<dbReference type="GO" id="GO:0004016">
    <property type="term" value="F:adenylate cyclase activity"/>
    <property type="evidence" value="ECO:0007669"/>
    <property type="project" value="UniProtKB-ARBA"/>
</dbReference>
<dbReference type="Proteomes" id="UP000009881">
    <property type="component" value="Unassembled WGS sequence"/>
</dbReference>
<feature type="domain" description="Guanylate cyclase" evidence="2">
    <location>
        <begin position="404"/>
        <end position="542"/>
    </location>
</feature>
<accession>K9GLN0</accession>
<dbReference type="SMART" id="SM00044">
    <property type="entry name" value="CYCc"/>
    <property type="match status" value="1"/>
</dbReference>
<dbReference type="GO" id="GO:0009190">
    <property type="term" value="P:cyclic nucleotide biosynthetic process"/>
    <property type="evidence" value="ECO:0007669"/>
    <property type="project" value="InterPro"/>
</dbReference>
<dbReference type="PROSITE" id="PS50125">
    <property type="entry name" value="GUANYLATE_CYCLASE_2"/>
    <property type="match status" value="1"/>
</dbReference>
<keyword evidence="4" id="KW-1185">Reference proteome</keyword>